<keyword evidence="2" id="KW-1185">Reference proteome</keyword>
<evidence type="ECO:0000313" key="1">
    <source>
        <dbReference type="EMBL" id="KAI9913663.1"/>
    </source>
</evidence>
<dbReference type="EMBL" id="CM047583">
    <property type="protein sequence ID" value="KAI9913663.1"/>
    <property type="molecule type" value="Genomic_DNA"/>
</dbReference>
<comment type="caution">
    <text evidence="1">The sequence shown here is derived from an EMBL/GenBank/DDBJ whole genome shotgun (WGS) entry which is preliminary data.</text>
</comment>
<organism evidence="1 2">
    <name type="scientific">Peronosclerospora sorghi</name>
    <dbReference type="NCBI Taxonomy" id="230839"/>
    <lineage>
        <taxon>Eukaryota</taxon>
        <taxon>Sar</taxon>
        <taxon>Stramenopiles</taxon>
        <taxon>Oomycota</taxon>
        <taxon>Peronosporomycetes</taxon>
        <taxon>Peronosporales</taxon>
        <taxon>Peronosporaceae</taxon>
        <taxon>Peronosclerospora</taxon>
    </lineage>
</organism>
<evidence type="ECO:0000313" key="2">
    <source>
        <dbReference type="Proteomes" id="UP001163321"/>
    </source>
</evidence>
<reference evidence="1 2" key="1">
    <citation type="journal article" date="2022" name="bioRxiv">
        <title>The genome of the oomycete Peronosclerospora sorghi, a cosmopolitan pathogen of maize and sorghum, is inflated with dispersed pseudogenes.</title>
        <authorList>
            <person name="Fletcher K."/>
            <person name="Martin F."/>
            <person name="Isakeit T."/>
            <person name="Cavanaugh K."/>
            <person name="Magill C."/>
            <person name="Michelmore R."/>
        </authorList>
    </citation>
    <scope>NUCLEOTIDE SEQUENCE [LARGE SCALE GENOMIC DNA]</scope>
    <source>
        <strain evidence="1">P6</strain>
    </source>
</reference>
<dbReference type="Proteomes" id="UP001163321">
    <property type="component" value="Chromosome 4"/>
</dbReference>
<sequence>MDSASPPLATGSVHLPAIKVVSAENARQLEKRCSFLWDAAHRLLPVNAVLANHMIGSMMQLVKSTRAHLPQSVLDFICERCGGVLLPSVSADVRVVSQSRKSRANRRLLRQQRRVQLQLKGSEKLRRVRETLSTLVRIKCHRCEHVTDRAGASKVHKVETTKRDRAEHETWRDTTTIQLCRAQGARNTDDNAQRAVSSWATVELNVVSTSPRTASPAKLPRKLLDGPKKKRKHKKTSLPPNAAVLAVQNHLSSFLQGLDGQK</sequence>
<gene>
    <name evidence="1" type="ORF">PsorP6_006540</name>
</gene>
<accession>A0ACC0W6C4</accession>
<proteinExistence type="predicted"/>
<protein>
    <submittedName>
        <fullName evidence="1">Uncharacterized protein</fullName>
    </submittedName>
</protein>
<name>A0ACC0W6C4_9STRA</name>